<evidence type="ECO:0000313" key="2">
    <source>
        <dbReference type="Proteomes" id="UP000320055"/>
    </source>
</evidence>
<dbReference type="RefSeq" id="WP_144869783.1">
    <property type="nucleotide sequence ID" value="NZ_LR213880.1"/>
</dbReference>
<organism evidence="1 2">
    <name type="scientific">Hyella patelloides LEGE 07179</name>
    <dbReference type="NCBI Taxonomy" id="945734"/>
    <lineage>
        <taxon>Bacteria</taxon>
        <taxon>Bacillati</taxon>
        <taxon>Cyanobacteriota</taxon>
        <taxon>Cyanophyceae</taxon>
        <taxon>Pleurocapsales</taxon>
        <taxon>Hyellaceae</taxon>
        <taxon>Hyella</taxon>
    </lineage>
</organism>
<proteinExistence type="predicted"/>
<protein>
    <recommendedName>
        <fullName evidence="3">ATP-grasp domain-containing protein</fullName>
    </recommendedName>
</protein>
<dbReference type="EMBL" id="CAACVJ010000032">
    <property type="protein sequence ID" value="VEP11941.1"/>
    <property type="molecule type" value="Genomic_DNA"/>
</dbReference>
<evidence type="ECO:0000313" key="1">
    <source>
        <dbReference type="EMBL" id="VEP11941.1"/>
    </source>
</evidence>
<evidence type="ECO:0008006" key="3">
    <source>
        <dbReference type="Google" id="ProtNLM"/>
    </source>
</evidence>
<dbReference type="OrthoDB" id="8453666at2"/>
<name>A0A563VKK1_9CYAN</name>
<keyword evidence="2" id="KW-1185">Reference proteome</keyword>
<dbReference type="Proteomes" id="UP000320055">
    <property type="component" value="Unassembled WGS sequence"/>
</dbReference>
<accession>A0A563VKK1</accession>
<sequence length="350" mass="40758">MINLSPFSFLSSIAETESTDINNPLNKTKIFLQKQIPVSLLNLYRAYTYNLSVGCHQKPLSIVRKLITTTQKILNNRKKILFYPDFPYRKATFYQICLFLGYDVTNNPEEKFDLAIKWQRYKTFFSEELILSRLSKQNLDVINFHCKDVSKSLTNQLFDEAFGYSITVNPLTYTGKCVVKSNLNAQHDGRIISCPTDKTESGVVYQKLVDNEIEEDKVLDYRVPIFQQKIPCVYIYIKKNQTETQRFFGYPSLISVRVVEAKEIFNEDEISKILSVCQKLGLDYGELDVLRDKTDRRIYIVDANNTPSSRLLFEPLVFPPEKCILEPQDRVFALQKMAEAFKQEFFNIEK</sequence>
<reference evidence="1 2" key="1">
    <citation type="submission" date="2019-01" db="EMBL/GenBank/DDBJ databases">
        <authorList>
            <person name="Brito A."/>
        </authorList>
    </citation>
    <scope>NUCLEOTIDE SEQUENCE [LARGE SCALE GENOMIC DNA]</scope>
    <source>
        <strain evidence="1">1</strain>
    </source>
</reference>
<gene>
    <name evidence="1" type="ORF">H1P_1270016</name>
</gene>
<dbReference type="AlphaFoldDB" id="A0A563VKK1"/>